<keyword evidence="1" id="KW-0175">Coiled coil</keyword>
<organism evidence="3 4">
    <name type="scientific">Quercus lobata</name>
    <name type="common">Valley oak</name>
    <dbReference type="NCBI Taxonomy" id="97700"/>
    <lineage>
        <taxon>Eukaryota</taxon>
        <taxon>Viridiplantae</taxon>
        <taxon>Streptophyta</taxon>
        <taxon>Embryophyta</taxon>
        <taxon>Tracheophyta</taxon>
        <taxon>Spermatophyta</taxon>
        <taxon>Magnoliopsida</taxon>
        <taxon>eudicotyledons</taxon>
        <taxon>Gunneridae</taxon>
        <taxon>Pentapetalae</taxon>
        <taxon>rosids</taxon>
        <taxon>fabids</taxon>
        <taxon>Fagales</taxon>
        <taxon>Fagaceae</taxon>
        <taxon>Quercus</taxon>
    </lineage>
</organism>
<evidence type="ECO:0000256" key="2">
    <source>
        <dbReference type="SAM" id="MobiDB-lite"/>
    </source>
</evidence>
<evidence type="ECO:0000256" key="1">
    <source>
        <dbReference type="SAM" id="Coils"/>
    </source>
</evidence>
<keyword evidence="4" id="KW-1185">Reference proteome</keyword>
<dbReference type="Gramene" id="QL03p010763:mrna">
    <property type="protein sequence ID" value="QL03p010763:mrna"/>
    <property type="gene ID" value="QL03p010763"/>
</dbReference>
<dbReference type="InParanoid" id="A0A7N2L5A3"/>
<dbReference type="EnsemblPlants" id="QL03p010763:mrna">
    <property type="protein sequence ID" value="QL03p010763:mrna"/>
    <property type="gene ID" value="QL03p010763"/>
</dbReference>
<sequence>MDDAKRRALIRSKAAKKKETGDVAPTGTGPSIPSIKRKPLPKGDRPAKKAKVSLEPVVGLIAKAAKTATPAKHGVGKGLMKGPSIDKERPPVLLWEDSKHALEQISSIISSEDYEDLRNHSTEAMGETGLLQLLSTKESKKALEGKDKEIQDLKDEVHQAKEVAIREYRDFDALISELGDSFLQGFDDAICQIKKAWLDLDVSNIKVEDQGQTSVMPTTSEDTDDLFVDDEVLGDGESAQAQNAQVQPVVEAAHHYLFIIILREEL</sequence>
<reference evidence="3 4" key="1">
    <citation type="journal article" date="2016" name="G3 (Bethesda)">
        <title>First Draft Assembly and Annotation of the Genome of a California Endemic Oak Quercus lobata Nee (Fagaceae).</title>
        <authorList>
            <person name="Sork V.L."/>
            <person name="Fitz-Gibbon S.T."/>
            <person name="Puiu D."/>
            <person name="Crepeau M."/>
            <person name="Gugger P.F."/>
            <person name="Sherman R."/>
            <person name="Stevens K."/>
            <person name="Langley C.H."/>
            <person name="Pellegrini M."/>
            <person name="Salzberg S.L."/>
        </authorList>
    </citation>
    <scope>NUCLEOTIDE SEQUENCE [LARGE SCALE GENOMIC DNA]</scope>
    <source>
        <strain evidence="3 4">cv. SW786</strain>
    </source>
</reference>
<feature type="coiled-coil region" evidence="1">
    <location>
        <begin position="136"/>
        <end position="163"/>
    </location>
</feature>
<dbReference type="EMBL" id="LRBV02000003">
    <property type="status" value="NOT_ANNOTATED_CDS"/>
    <property type="molecule type" value="Genomic_DNA"/>
</dbReference>
<dbReference type="Proteomes" id="UP000594261">
    <property type="component" value="Chromosome 3"/>
</dbReference>
<dbReference type="AlphaFoldDB" id="A0A7N2L5A3"/>
<accession>A0A7N2L5A3</accession>
<feature type="compositionally biased region" description="Basic residues" evidence="2">
    <location>
        <begin position="7"/>
        <end position="16"/>
    </location>
</feature>
<protein>
    <submittedName>
        <fullName evidence="3">Uncharacterized protein</fullName>
    </submittedName>
</protein>
<evidence type="ECO:0000313" key="3">
    <source>
        <dbReference type="EnsemblPlants" id="QL03p010763:mrna"/>
    </source>
</evidence>
<name>A0A7N2L5A3_QUELO</name>
<feature type="region of interest" description="Disordered" evidence="2">
    <location>
        <begin position="1"/>
        <end position="51"/>
    </location>
</feature>
<reference evidence="3" key="2">
    <citation type="submission" date="2021-01" db="UniProtKB">
        <authorList>
            <consortium name="EnsemblPlants"/>
        </authorList>
    </citation>
    <scope>IDENTIFICATION</scope>
</reference>
<proteinExistence type="predicted"/>
<evidence type="ECO:0000313" key="4">
    <source>
        <dbReference type="Proteomes" id="UP000594261"/>
    </source>
</evidence>